<keyword evidence="5" id="KW-1185">Reference proteome</keyword>
<organism evidence="4 5">
    <name type="scientific">Adiantum capillus-veneris</name>
    <name type="common">Maidenhair fern</name>
    <dbReference type="NCBI Taxonomy" id="13818"/>
    <lineage>
        <taxon>Eukaryota</taxon>
        <taxon>Viridiplantae</taxon>
        <taxon>Streptophyta</taxon>
        <taxon>Embryophyta</taxon>
        <taxon>Tracheophyta</taxon>
        <taxon>Polypodiopsida</taxon>
        <taxon>Polypodiidae</taxon>
        <taxon>Polypodiales</taxon>
        <taxon>Pteridineae</taxon>
        <taxon>Pteridaceae</taxon>
        <taxon>Vittarioideae</taxon>
        <taxon>Adiantum</taxon>
    </lineage>
</organism>
<evidence type="ECO:0000256" key="1">
    <source>
        <dbReference type="ARBA" id="ARBA00023015"/>
    </source>
</evidence>
<evidence type="ECO:0000256" key="2">
    <source>
        <dbReference type="ARBA" id="ARBA00023163"/>
    </source>
</evidence>
<accession>A0A9D4UTF5</accession>
<comment type="caution">
    <text evidence="4">The sequence shown here is derived from an EMBL/GenBank/DDBJ whole genome shotgun (WGS) entry which is preliminary data.</text>
</comment>
<name>A0A9D4UTF5_ADICA</name>
<dbReference type="EMBL" id="JABFUD020000011">
    <property type="protein sequence ID" value="KAI5073505.1"/>
    <property type="molecule type" value="Genomic_DNA"/>
</dbReference>
<gene>
    <name evidence="4" type="ORF">GOP47_0011518</name>
</gene>
<evidence type="ECO:0000313" key="4">
    <source>
        <dbReference type="EMBL" id="KAI5073505.1"/>
    </source>
</evidence>
<dbReference type="AlphaFoldDB" id="A0A9D4UTF5"/>
<reference evidence="4" key="1">
    <citation type="submission" date="2021-01" db="EMBL/GenBank/DDBJ databases">
        <title>Adiantum capillus-veneris genome.</title>
        <authorList>
            <person name="Fang Y."/>
            <person name="Liao Q."/>
        </authorList>
    </citation>
    <scope>NUCLEOTIDE SEQUENCE</scope>
    <source>
        <strain evidence="4">H3</strain>
        <tissue evidence="4">Leaf</tissue>
    </source>
</reference>
<sequence length="362" mass="41044">MDYNSKAAGAGFPVISYLLQQTLRQLCMESDWIYAVFWRILPRNYPPPKWDSESSFFDRSKGNKRNWILVWEDGYCDFVSCAKSNATSEPNSSSSSQTSTSSGYFDNYYIGDSIHYMQPELFFKMSHEVYNFGEGLIGKVAADNSHKWMYKEPSEGDALDYPSSWAQGSLDSYPRTWEAQFRSGIETIAIVAVKEGVIQLGSLKKTFEDLNFVLFLQRKFNYLQSIPGVFAVHPTLTQHAALSKKANNLTASSWSPIDHVDLDPFTGKESWSIDHNEKHKLQRKSTILSTPGETSDLEFYENVAHHCISQHQLEDSMPSDEHSMINTHSHIPCQLDNSSSSVMQTSLHALLSRLPSVSCRRS</sequence>
<dbReference type="InterPro" id="IPR025610">
    <property type="entry name" value="MYC/MYB_N"/>
</dbReference>
<dbReference type="Pfam" id="PF14215">
    <property type="entry name" value="bHLH-MYC_N"/>
    <property type="match status" value="1"/>
</dbReference>
<feature type="domain" description="Transcription factor MYC/MYB N-terminal" evidence="3">
    <location>
        <begin position="19"/>
        <end position="220"/>
    </location>
</feature>
<dbReference type="PANTHER" id="PTHR46633">
    <property type="entry name" value="TRANSCRIPTION FACTOR MYC/MYB-RELATED"/>
    <property type="match status" value="1"/>
</dbReference>
<protein>
    <recommendedName>
        <fullName evidence="3">Transcription factor MYC/MYB N-terminal domain-containing protein</fullName>
    </recommendedName>
</protein>
<dbReference type="PANTHER" id="PTHR46633:SF3">
    <property type="entry name" value="SERINE_THREONINE-PROTEIN KINASE WNK (WITH NO LYSINE)-LIKE PROTEIN"/>
    <property type="match status" value="1"/>
</dbReference>
<keyword evidence="2" id="KW-0804">Transcription</keyword>
<dbReference type="Proteomes" id="UP000886520">
    <property type="component" value="Chromosome 11"/>
</dbReference>
<proteinExistence type="predicted"/>
<dbReference type="OrthoDB" id="1876470at2759"/>
<keyword evidence="1" id="KW-0805">Transcription regulation</keyword>
<evidence type="ECO:0000259" key="3">
    <source>
        <dbReference type="Pfam" id="PF14215"/>
    </source>
</evidence>
<evidence type="ECO:0000313" key="5">
    <source>
        <dbReference type="Proteomes" id="UP000886520"/>
    </source>
</evidence>